<keyword evidence="3" id="KW-1185">Reference proteome</keyword>
<dbReference type="RefSeq" id="WP_179790697.1">
    <property type="nucleotide sequence ID" value="NZ_JAAVJF010000006.1"/>
</dbReference>
<dbReference type="InterPro" id="IPR012340">
    <property type="entry name" value="NA-bd_OB-fold"/>
</dbReference>
<reference evidence="2 3" key="1">
    <citation type="journal article" date="2020" name="Nat. Commun.">
        <title>The structures of two archaeal type IV pili illuminate evolutionary relationships.</title>
        <authorList>
            <person name="Wang F."/>
            <person name="Baquero D.P."/>
            <person name="Su Z."/>
            <person name="Beltran L.C."/>
            <person name="Prangishvili D."/>
            <person name="Krupovic M."/>
            <person name="Egelman E.H."/>
        </authorList>
    </citation>
    <scope>NUCLEOTIDE SEQUENCE [LARGE SCALE GENOMIC DNA]</scope>
    <source>
        <strain evidence="2 3">2GA</strain>
    </source>
</reference>
<feature type="binding site" evidence="1">
    <location>
        <position position="160"/>
    </location>
    <ligand>
        <name>Zn(2+)</name>
        <dbReference type="ChEBI" id="CHEBI:29105"/>
    </ligand>
</feature>
<dbReference type="InterPro" id="IPR030850">
    <property type="entry name" value="Exosome_Csl4_arc"/>
</dbReference>
<accession>A0A7L4PBT8</accession>
<gene>
    <name evidence="1" type="primary">csl4</name>
    <name evidence="2" type="ORF">HC235_10945</name>
</gene>
<evidence type="ECO:0000313" key="3">
    <source>
        <dbReference type="Proteomes" id="UP000554766"/>
    </source>
</evidence>
<feature type="binding site" evidence="1">
    <location>
        <position position="163"/>
    </location>
    <ligand>
        <name>Zn(2+)</name>
        <dbReference type="ChEBI" id="CHEBI:29105"/>
    </ligand>
</feature>
<feature type="binding site" evidence="1">
    <location>
        <position position="144"/>
    </location>
    <ligand>
        <name>Zn(2+)</name>
        <dbReference type="ChEBI" id="CHEBI:29105"/>
    </ligand>
</feature>
<dbReference type="EMBL" id="JAAVJF010000006">
    <property type="protein sequence ID" value="NYR16435.1"/>
    <property type="molecule type" value="Genomic_DNA"/>
</dbReference>
<dbReference type="GO" id="GO:0005737">
    <property type="term" value="C:cytoplasm"/>
    <property type="evidence" value="ECO:0007669"/>
    <property type="project" value="UniProtKB-SubCell"/>
</dbReference>
<keyword evidence="1" id="KW-0862">Zinc</keyword>
<keyword evidence="1" id="KW-0479">Metal-binding</keyword>
<dbReference type="GO" id="GO:0008270">
    <property type="term" value="F:zinc ion binding"/>
    <property type="evidence" value="ECO:0007669"/>
    <property type="project" value="UniProtKB-UniRule"/>
</dbReference>
<dbReference type="AlphaFoldDB" id="A0A7L4PBT8"/>
<dbReference type="Proteomes" id="UP000554766">
    <property type="component" value="Unassembled WGS sequence"/>
</dbReference>
<organism evidence="2 3">
    <name type="scientific">Pyrobaculum arsenaticum</name>
    <dbReference type="NCBI Taxonomy" id="121277"/>
    <lineage>
        <taxon>Archaea</taxon>
        <taxon>Thermoproteota</taxon>
        <taxon>Thermoprotei</taxon>
        <taxon>Thermoproteales</taxon>
        <taxon>Thermoproteaceae</taxon>
        <taxon>Pyrobaculum</taxon>
    </lineage>
</organism>
<comment type="function">
    <text evidence="1">Non-catalytic component of the exosome, which is a complex involved in RNA degradation. Increases the RNA binding and the efficiency of RNA degradation. Helpful for the interaction of the exosome with A-poor RNAs.</text>
</comment>
<dbReference type="GO" id="GO:0000178">
    <property type="term" value="C:exosome (RNase complex)"/>
    <property type="evidence" value="ECO:0007669"/>
    <property type="project" value="UniProtKB-KW"/>
</dbReference>
<comment type="caution">
    <text evidence="2">The sequence shown here is derived from an EMBL/GenBank/DDBJ whole genome shotgun (WGS) entry which is preliminary data.</text>
</comment>
<evidence type="ECO:0000313" key="2">
    <source>
        <dbReference type="EMBL" id="NYR16435.1"/>
    </source>
</evidence>
<comment type="subcellular location">
    <subcellularLocation>
        <location evidence="1">Cytoplasm</location>
    </subcellularLocation>
</comment>
<keyword evidence="1" id="KW-0271">Exosome</keyword>
<comment type="subunit">
    <text evidence="1">Component of the archaeal exosome complex. Forms a trimer of Rrp4 and/or Csl4 subunits. The trimer associates with an hexameric ring-like arrangement composed of 3 Rrp41-Rrp42 heterodimers. Interacts with DnaG.</text>
</comment>
<name>A0A7L4PBT8_9CREN</name>
<proteinExistence type="inferred from homology"/>
<dbReference type="NCBIfam" id="NF034126">
    <property type="entry name" value="PRK09521.1"/>
    <property type="match status" value="1"/>
</dbReference>
<dbReference type="SUPFAM" id="SSF50249">
    <property type="entry name" value="Nucleic acid-binding proteins"/>
    <property type="match status" value="1"/>
</dbReference>
<dbReference type="GO" id="GO:0006396">
    <property type="term" value="P:RNA processing"/>
    <property type="evidence" value="ECO:0007669"/>
    <property type="project" value="InterPro"/>
</dbReference>
<evidence type="ECO:0000256" key="1">
    <source>
        <dbReference type="HAMAP-Rule" id="MF_00975"/>
    </source>
</evidence>
<comment type="similarity">
    <text evidence="1">Belongs to the CSL4 family.</text>
</comment>
<dbReference type="Gene3D" id="2.40.50.140">
    <property type="entry name" value="Nucleic acid-binding proteins"/>
    <property type="match status" value="1"/>
</dbReference>
<feature type="binding site" evidence="1">
    <location>
        <position position="147"/>
    </location>
    <ligand>
        <name>Zn(2+)</name>
        <dbReference type="ChEBI" id="CHEBI:29105"/>
    </ligand>
</feature>
<dbReference type="GO" id="GO:0006401">
    <property type="term" value="P:RNA catabolic process"/>
    <property type="evidence" value="ECO:0007669"/>
    <property type="project" value="UniProtKB-UniRule"/>
</dbReference>
<sequence length="178" mass="19429">MKKAVVTPGEVVAYAEEFETKGAVYNTGYEYRAATLGIAAYDPKTHTAVVKPTRKPPIPQPGTVVYCQVTSKGRRAYQLRCFAVEEGRSPADMKYTITGVLPHFFSDGELGIGDYIRAKVVSTYGPPIIVSIRGPTYGAVLSRCPKCGTVLKRRGMTLYCPNCSTEVKRKLAVGYYTG</sequence>
<protein>
    <recommendedName>
        <fullName evidence="1">Exosome complex component Csl4</fullName>
    </recommendedName>
</protein>
<keyword evidence="1" id="KW-0963">Cytoplasm</keyword>
<dbReference type="HAMAP" id="MF_00975">
    <property type="entry name" value="Exosome_Csl4"/>
    <property type="match status" value="1"/>
</dbReference>